<dbReference type="RefSeq" id="WP_311351105.1">
    <property type="nucleotide sequence ID" value="NZ_JAVRHR010000002.1"/>
</dbReference>
<gene>
    <name evidence="3" type="ORF">RM706_10305</name>
</gene>
<evidence type="ECO:0000313" key="4">
    <source>
        <dbReference type="Proteomes" id="UP001255246"/>
    </source>
</evidence>
<evidence type="ECO:0000313" key="3">
    <source>
        <dbReference type="EMBL" id="MDT0607424.1"/>
    </source>
</evidence>
<dbReference type="EMBL" id="JAVRHR010000002">
    <property type="protein sequence ID" value="MDT0607424.1"/>
    <property type="molecule type" value="Genomic_DNA"/>
</dbReference>
<proteinExistence type="predicted"/>
<sequence>MQFKHPELLWALLLLLIPIIVHLFQLRRFKKTAFTNVAMLQKVVAESRKSSAIKKWLLLLSRLALLTCLVLAFAQPFFANKNALKEKETVIYLDNSFSMQSKQDGLSLLDKSIQDILKTVPPTSELTLFTNDETFRETTLSAIQNSLLSLQHTEKQLSFNEIVFKAKNFFNNDDSSIKNTIIISDFQNRIGSLTETDFEELNIHLVQLEAEQSPNISIDSVYLGNTQNNQADLHVVVSGLKNEESLPISLFNGDRLIAKTAIVSSGKLKSEVIFSIPERERIKGRIVINDNDLSYDNQFYFNVNEQEKIKILSINQTDADFLSRIFTQSEFEFLSFDLNELDYSQIETQNLIILNGLEEIPTNLQTILESFEQNGGNLVIIPAANSDLASYNTFLTGFNSLQLQERIVLELNISAIAFEHPLYKNVFEKKVTNFEYPSVKNFYKSNKKATSAISFANGEPFLLNTGNLFVFTSALEKENSNFIASPLIVPTFYNMGLLSLKKSELYLSMNTQNQIDIAATLEKDNIVRLIKDDAEFIPRQQSFANKLSLAFDDNPNEDGTYVVITKTDTLGLISFNYPREESNLTYQDASQMEAASFQNTVPKLFAELAEDNSIYNYWKWFVIFALVFALVELLIQKFLA</sequence>
<feature type="domain" description="Aerotolerance regulator N-terminal" evidence="2">
    <location>
        <begin position="1"/>
        <end position="76"/>
    </location>
</feature>
<reference evidence="3 4" key="1">
    <citation type="submission" date="2023-09" db="EMBL/GenBank/DDBJ databases">
        <authorList>
            <person name="Rey-Velasco X."/>
        </authorList>
    </citation>
    <scope>NUCLEOTIDE SEQUENCE [LARGE SCALE GENOMIC DNA]</scope>
    <source>
        <strain evidence="3 4">F388</strain>
    </source>
</reference>
<keyword evidence="1" id="KW-0472">Membrane</keyword>
<feature type="transmembrane region" description="Helical" evidence="1">
    <location>
        <begin position="617"/>
        <end position="635"/>
    </location>
</feature>
<feature type="transmembrane region" description="Helical" evidence="1">
    <location>
        <begin position="56"/>
        <end position="78"/>
    </location>
</feature>
<dbReference type="PANTHER" id="PTHR37464:SF1">
    <property type="entry name" value="BLL2463 PROTEIN"/>
    <property type="match status" value="1"/>
</dbReference>
<dbReference type="PANTHER" id="PTHR37464">
    <property type="entry name" value="BLL2463 PROTEIN"/>
    <property type="match status" value="1"/>
</dbReference>
<accession>A0ABU3ABR2</accession>
<evidence type="ECO:0000256" key="1">
    <source>
        <dbReference type="SAM" id="Phobius"/>
    </source>
</evidence>
<organism evidence="3 4">
    <name type="scientific">Croceitalea rosinachiae</name>
    <dbReference type="NCBI Taxonomy" id="3075596"/>
    <lineage>
        <taxon>Bacteria</taxon>
        <taxon>Pseudomonadati</taxon>
        <taxon>Bacteroidota</taxon>
        <taxon>Flavobacteriia</taxon>
        <taxon>Flavobacteriales</taxon>
        <taxon>Flavobacteriaceae</taxon>
        <taxon>Croceitalea</taxon>
    </lineage>
</organism>
<evidence type="ECO:0000259" key="2">
    <source>
        <dbReference type="Pfam" id="PF07584"/>
    </source>
</evidence>
<comment type="caution">
    <text evidence="3">The sequence shown here is derived from an EMBL/GenBank/DDBJ whole genome shotgun (WGS) entry which is preliminary data.</text>
</comment>
<protein>
    <submittedName>
        <fullName evidence="3">BatA domain-containing protein</fullName>
    </submittedName>
</protein>
<keyword evidence="1" id="KW-1133">Transmembrane helix</keyword>
<feature type="transmembrane region" description="Helical" evidence="1">
    <location>
        <begin position="6"/>
        <end position="24"/>
    </location>
</feature>
<name>A0ABU3ABR2_9FLAO</name>
<dbReference type="Proteomes" id="UP001255246">
    <property type="component" value="Unassembled WGS sequence"/>
</dbReference>
<dbReference type="NCBIfam" id="TIGR02226">
    <property type="entry name" value="two_anch"/>
    <property type="match status" value="1"/>
</dbReference>
<keyword evidence="1" id="KW-0812">Transmembrane</keyword>
<keyword evidence="4" id="KW-1185">Reference proteome</keyword>
<dbReference type="InterPro" id="IPR024163">
    <property type="entry name" value="Aerotolerance_reg_N"/>
</dbReference>
<dbReference type="InterPro" id="IPR011933">
    <property type="entry name" value="Double_TM_dom"/>
</dbReference>
<dbReference type="Pfam" id="PF07584">
    <property type="entry name" value="BatA"/>
    <property type="match status" value="1"/>
</dbReference>